<dbReference type="EMBL" id="CP009933">
    <property type="protein sequence ID" value="AKA67259.1"/>
    <property type="molecule type" value="Genomic_DNA"/>
</dbReference>
<keyword evidence="3" id="KW-1185">Reference proteome</keyword>
<gene>
    <name evidence="2" type="ORF">CSCA_0134</name>
</gene>
<dbReference type="RefSeq" id="WP_029162140.1">
    <property type="nucleotide sequence ID" value="NZ_CP009933.1"/>
</dbReference>
<accession>A0A0E3M4Q9</accession>
<protein>
    <recommendedName>
        <fullName evidence="1">Abortive phage infection protein C-terminal domain-containing protein</fullName>
    </recommendedName>
</protein>
<organism evidence="2 3">
    <name type="scientific">Clostridium scatologenes</name>
    <dbReference type="NCBI Taxonomy" id="1548"/>
    <lineage>
        <taxon>Bacteria</taxon>
        <taxon>Bacillati</taxon>
        <taxon>Bacillota</taxon>
        <taxon>Clostridia</taxon>
        <taxon>Eubacteriales</taxon>
        <taxon>Clostridiaceae</taxon>
        <taxon>Clostridium</taxon>
    </lineage>
</organism>
<dbReference type="InterPro" id="IPR018891">
    <property type="entry name" value="AIPR_C"/>
</dbReference>
<dbReference type="Proteomes" id="UP000033115">
    <property type="component" value="Chromosome"/>
</dbReference>
<feature type="domain" description="Abortive phage infection protein C-terminal" evidence="1">
    <location>
        <begin position="233"/>
        <end position="498"/>
    </location>
</feature>
<evidence type="ECO:0000313" key="2">
    <source>
        <dbReference type="EMBL" id="AKA67259.1"/>
    </source>
</evidence>
<dbReference type="KEGG" id="csq:CSCA_0134"/>
<dbReference type="STRING" id="1548.CSCA_0134"/>
<evidence type="ECO:0000313" key="3">
    <source>
        <dbReference type="Proteomes" id="UP000033115"/>
    </source>
</evidence>
<evidence type="ECO:0000259" key="1">
    <source>
        <dbReference type="Pfam" id="PF10592"/>
    </source>
</evidence>
<dbReference type="HOGENOM" id="CLU_466636_0_0_9"/>
<proteinExistence type="predicted"/>
<reference evidence="2 3" key="1">
    <citation type="journal article" date="2015" name="J. Biotechnol.">
        <title>Complete genome sequence of a malodorant-producing acetogen, Clostridium scatologenes ATCC 25775(T).</title>
        <authorList>
            <person name="Zhu Z."/>
            <person name="Guo T."/>
            <person name="Zheng H."/>
            <person name="Song T."/>
            <person name="Ouyang P."/>
            <person name="Xie J."/>
        </authorList>
    </citation>
    <scope>NUCLEOTIDE SEQUENCE [LARGE SCALE GENOMIC DNA]</scope>
    <source>
        <strain evidence="2 3">ATCC 25775</strain>
    </source>
</reference>
<name>A0A0E3M4Q9_CLOSL</name>
<dbReference type="Pfam" id="PF10592">
    <property type="entry name" value="AIPR"/>
    <property type="match status" value="1"/>
</dbReference>
<sequence length="604" mass="70421">MKSVASYIEKNLEEYMGKEVLNTVERGEKFLKWVLLYLFDKSDSEIEAQDISEGVLICDGPNDGGIDASFIENDTITLVQTKYNTSNNYENVIAFLEDIKILLVNSCNTNLNKESTEVLNYCEDTEGIDIFYITNDEINNNEWIKIKNKTKEVEKLITEKLIQKRIRIKVLDISNMEEFIDETRNLVPKNFQKTPIEIIVDRYFMNKENNTIIAEVALKDLARFIKKGEKYLFYSNIRNFLGARNKVNKKIAETYKHNPKNFWFYNNGITIVCDRFDEPKELNNGAAKVNIITPQIVNGCQTSSTIYSLWKNQSKEERDNQEGTILVKIIQDTKNKRKEITKYTNSQTAVSGKDFFALEDFHLQLQKDFALIGYNYLIQRKEKIDKKDKKKGNKNYLYMFGPKFNNAFFAKDIVQAYAAGMHCKPAKARSISNLVPGGSYYDKLFEENNTPKNPKYYLFPYAVLYYCNNILGHNKIEKFKSTTLLFVNIYFKTILEIMKQLDIVNDETNDIIHSEIDLIEYIDRIFLNERINKSILQLSEEVLKSFLKDSKIRKEKIGNNLPKFLKSSVETDPEVISILQDKIRDEIEEFNMEGITELFKDLNN</sequence>
<dbReference type="AlphaFoldDB" id="A0A0E3M4Q9"/>